<dbReference type="Pfam" id="PF03372">
    <property type="entry name" value="Exo_endo_phos"/>
    <property type="match status" value="1"/>
</dbReference>
<name>A0A2T5BTX6_9RHOB</name>
<reference evidence="2 3" key="1">
    <citation type="submission" date="2018-04" db="EMBL/GenBank/DDBJ databases">
        <title>Genomic Encyclopedia of Archaeal and Bacterial Type Strains, Phase II (KMG-II): from individual species to whole genera.</title>
        <authorList>
            <person name="Goeker M."/>
        </authorList>
    </citation>
    <scope>NUCLEOTIDE SEQUENCE [LARGE SCALE GENOMIC DNA]</scope>
    <source>
        <strain evidence="2 3">DSM 18064</strain>
    </source>
</reference>
<accession>A0A2T5BTX6</accession>
<dbReference type="SUPFAM" id="SSF56219">
    <property type="entry name" value="DNase I-like"/>
    <property type="match status" value="1"/>
</dbReference>
<comment type="caution">
    <text evidence="2">The sequence shown here is derived from an EMBL/GenBank/DDBJ whole genome shotgun (WGS) entry which is preliminary data.</text>
</comment>
<keyword evidence="2" id="KW-0540">Nuclease</keyword>
<keyword evidence="2" id="KW-0378">Hydrolase</keyword>
<evidence type="ECO:0000313" key="2">
    <source>
        <dbReference type="EMBL" id="PTN02927.1"/>
    </source>
</evidence>
<dbReference type="GO" id="GO:0004519">
    <property type="term" value="F:endonuclease activity"/>
    <property type="evidence" value="ECO:0007669"/>
    <property type="project" value="UniProtKB-KW"/>
</dbReference>
<dbReference type="Gene3D" id="3.60.10.10">
    <property type="entry name" value="Endonuclease/exonuclease/phosphatase"/>
    <property type="match status" value="1"/>
</dbReference>
<dbReference type="GO" id="GO:0004527">
    <property type="term" value="F:exonuclease activity"/>
    <property type="evidence" value="ECO:0007669"/>
    <property type="project" value="UniProtKB-KW"/>
</dbReference>
<evidence type="ECO:0000313" key="3">
    <source>
        <dbReference type="Proteomes" id="UP000243859"/>
    </source>
</evidence>
<protein>
    <submittedName>
        <fullName evidence="2">Endonuclease/exonuclease/phosphatase family metal-dependent hydrolase</fullName>
    </submittedName>
</protein>
<keyword evidence="2" id="KW-0255">Endonuclease</keyword>
<dbReference type="EMBL" id="QAAA01000004">
    <property type="protein sequence ID" value="PTN02927.1"/>
    <property type="molecule type" value="Genomic_DNA"/>
</dbReference>
<feature type="domain" description="Endonuclease/exonuclease/phosphatase" evidence="1">
    <location>
        <begin position="2"/>
        <end position="158"/>
    </location>
</feature>
<sequence length="194" mass="21441">MVLQEADKRFGAREGVLYLDRLAEDLGLKLARLTRGGTSHGWHGNVVLVRHQIPVASTRRLMLPSLEPRGAVLVRLETPPLEIVGVHLALNRRIRERQVSRLYRLVTRSGRPAVIAGDFNHWNPRPGLLNTLGRVISPGDSFHSSAPIAQLDKFILVGDISHMGAHVHKSDMAAIASDHLPIVIDIVPPKKDTQ</sequence>
<dbReference type="InterPro" id="IPR036691">
    <property type="entry name" value="Endo/exonu/phosph_ase_sf"/>
</dbReference>
<keyword evidence="2" id="KW-0269">Exonuclease</keyword>
<dbReference type="InterPro" id="IPR005135">
    <property type="entry name" value="Endo/exonuclease/phosphatase"/>
</dbReference>
<proteinExistence type="predicted"/>
<keyword evidence="3" id="KW-1185">Reference proteome</keyword>
<dbReference type="Proteomes" id="UP000243859">
    <property type="component" value="Unassembled WGS sequence"/>
</dbReference>
<dbReference type="AlphaFoldDB" id="A0A2T5BTX6"/>
<gene>
    <name evidence="2" type="ORF">C8N32_10438</name>
</gene>
<evidence type="ECO:0000259" key="1">
    <source>
        <dbReference type="Pfam" id="PF03372"/>
    </source>
</evidence>
<organism evidence="2 3">
    <name type="scientific">Rhodovulum imhoffii</name>
    <dbReference type="NCBI Taxonomy" id="365340"/>
    <lineage>
        <taxon>Bacteria</taxon>
        <taxon>Pseudomonadati</taxon>
        <taxon>Pseudomonadota</taxon>
        <taxon>Alphaproteobacteria</taxon>
        <taxon>Rhodobacterales</taxon>
        <taxon>Paracoccaceae</taxon>
        <taxon>Rhodovulum</taxon>
    </lineage>
</organism>